<evidence type="ECO:0000313" key="2">
    <source>
        <dbReference type="EMBL" id="QWG22596.1"/>
    </source>
</evidence>
<dbReference type="Pfam" id="PF07883">
    <property type="entry name" value="Cupin_2"/>
    <property type="match status" value="1"/>
</dbReference>
<evidence type="ECO:0000259" key="1">
    <source>
        <dbReference type="Pfam" id="PF07883"/>
    </source>
</evidence>
<dbReference type="Gene3D" id="2.60.120.10">
    <property type="entry name" value="Jelly Rolls"/>
    <property type="match status" value="1"/>
</dbReference>
<gene>
    <name evidence="2" type="ORF">KMZ93_21970</name>
</gene>
<dbReference type="AlphaFoldDB" id="A0A975NXQ9"/>
<dbReference type="Proteomes" id="UP000676951">
    <property type="component" value="Chromosome"/>
</dbReference>
<sequence length="158" mass="16724">MLQEAIDLRVNPSDETIHLGPLAVRFLLTADNSGGGIAAFELIVPGASRLAAPTHSHDHYEETIYGIDGVLTWTVAGKQIDVGPGQALCIPRGAIHRFDNNGSRDVKALCVITPAAIGPQYFRESAEVIDAAAGGPPDRAKMAEIMRRHGLTPAPPQA</sequence>
<dbReference type="InterPro" id="IPR011051">
    <property type="entry name" value="RmlC_Cupin_sf"/>
</dbReference>
<feature type="domain" description="Cupin type-2" evidence="1">
    <location>
        <begin position="51"/>
        <end position="111"/>
    </location>
</feature>
<name>A0A975NXQ9_9BRAD</name>
<dbReference type="SUPFAM" id="SSF51182">
    <property type="entry name" value="RmlC-like cupins"/>
    <property type="match status" value="1"/>
</dbReference>
<dbReference type="EMBL" id="CP076136">
    <property type="protein sequence ID" value="QWG22596.1"/>
    <property type="molecule type" value="Genomic_DNA"/>
</dbReference>
<dbReference type="PANTHER" id="PTHR36440">
    <property type="entry name" value="PUTATIVE (AFU_ORTHOLOGUE AFUA_8G07350)-RELATED"/>
    <property type="match status" value="1"/>
</dbReference>
<dbReference type="InterPro" id="IPR053146">
    <property type="entry name" value="QDO-like"/>
</dbReference>
<reference evidence="2 3" key="1">
    <citation type="submission" date="2021-06" db="EMBL/GenBank/DDBJ databases">
        <title>Bradyrhizobium sp. S2-11-4 Genome sequencing.</title>
        <authorList>
            <person name="Jin L."/>
        </authorList>
    </citation>
    <scope>NUCLEOTIDE SEQUENCE [LARGE SCALE GENOMIC DNA]</scope>
    <source>
        <strain evidence="2 3">S2-11-4</strain>
    </source>
</reference>
<keyword evidence="3" id="KW-1185">Reference proteome</keyword>
<accession>A0A975NXQ9</accession>
<dbReference type="RefSeq" id="WP_215603364.1">
    <property type="nucleotide sequence ID" value="NZ_CP076136.1"/>
</dbReference>
<proteinExistence type="predicted"/>
<dbReference type="InterPro" id="IPR013096">
    <property type="entry name" value="Cupin_2"/>
</dbReference>
<evidence type="ECO:0000313" key="3">
    <source>
        <dbReference type="Proteomes" id="UP000676951"/>
    </source>
</evidence>
<organism evidence="2 3">
    <name type="scientific">Bradyrhizobium sediminis</name>
    <dbReference type="NCBI Taxonomy" id="2840469"/>
    <lineage>
        <taxon>Bacteria</taxon>
        <taxon>Pseudomonadati</taxon>
        <taxon>Pseudomonadota</taxon>
        <taxon>Alphaproteobacteria</taxon>
        <taxon>Hyphomicrobiales</taxon>
        <taxon>Nitrobacteraceae</taxon>
        <taxon>Bradyrhizobium</taxon>
    </lineage>
</organism>
<protein>
    <submittedName>
        <fullName evidence="2">Cupin domain-containing protein</fullName>
    </submittedName>
</protein>
<dbReference type="PANTHER" id="PTHR36440:SF1">
    <property type="entry name" value="PUTATIVE (AFU_ORTHOLOGUE AFUA_8G07350)-RELATED"/>
    <property type="match status" value="1"/>
</dbReference>
<dbReference type="InterPro" id="IPR014710">
    <property type="entry name" value="RmlC-like_jellyroll"/>
</dbReference>